<proteinExistence type="predicted"/>
<dbReference type="AlphaFoldDB" id="X6LJU5"/>
<evidence type="ECO:0000313" key="1">
    <source>
        <dbReference type="EMBL" id="ETO02238.1"/>
    </source>
</evidence>
<dbReference type="Proteomes" id="UP000023152">
    <property type="component" value="Unassembled WGS sequence"/>
</dbReference>
<sequence>MIKDALITKMDDIMDRTNLRPLMALIAIMTYICYNSRHSPEKLTDLQRLFRRCPIMVDKAKRNAEINNVAMNTTNNSQTAEKGKYSRKKLRYSLFYEQLFYKIMKKNILL</sequence>
<accession>X6LJU5</accession>
<protein>
    <submittedName>
        <fullName evidence="1">Uncharacterized protein</fullName>
    </submittedName>
</protein>
<comment type="caution">
    <text evidence="1">The sequence shown here is derived from an EMBL/GenBank/DDBJ whole genome shotgun (WGS) entry which is preliminary data.</text>
</comment>
<dbReference type="OrthoDB" id="6287725at2759"/>
<organism evidence="1 2">
    <name type="scientific">Reticulomyxa filosa</name>
    <dbReference type="NCBI Taxonomy" id="46433"/>
    <lineage>
        <taxon>Eukaryota</taxon>
        <taxon>Sar</taxon>
        <taxon>Rhizaria</taxon>
        <taxon>Retaria</taxon>
        <taxon>Foraminifera</taxon>
        <taxon>Monothalamids</taxon>
        <taxon>Reticulomyxidae</taxon>
        <taxon>Reticulomyxa</taxon>
    </lineage>
</organism>
<name>X6LJU5_RETFI</name>
<gene>
    <name evidence="1" type="ORF">RFI_35198</name>
</gene>
<reference evidence="1 2" key="1">
    <citation type="journal article" date="2013" name="Curr. Biol.">
        <title>The Genome of the Foraminiferan Reticulomyxa filosa.</title>
        <authorList>
            <person name="Glockner G."/>
            <person name="Hulsmann N."/>
            <person name="Schleicher M."/>
            <person name="Noegel A.A."/>
            <person name="Eichinger L."/>
            <person name="Gallinger C."/>
            <person name="Pawlowski J."/>
            <person name="Sierra R."/>
            <person name="Euteneuer U."/>
            <person name="Pillet L."/>
            <person name="Moustafa A."/>
            <person name="Platzer M."/>
            <person name="Groth M."/>
            <person name="Szafranski K."/>
            <person name="Schliwa M."/>
        </authorList>
    </citation>
    <scope>NUCLEOTIDE SEQUENCE [LARGE SCALE GENOMIC DNA]</scope>
</reference>
<evidence type="ECO:0000313" key="2">
    <source>
        <dbReference type="Proteomes" id="UP000023152"/>
    </source>
</evidence>
<keyword evidence="2" id="KW-1185">Reference proteome</keyword>
<dbReference type="EMBL" id="ASPP01036334">
    <property type="protein sequence ID" value="ETO02238.1"/>
    <property type="molecule type" value="Genomic_DNA"/>
</dbReference>